<dbReference type="SUPFAM" id="SSF53474">
    <property type="entry name" value="alpha/beta-Hydrolases"/>
    <property type="match status" value="1"/>
</dbReference>
<dbReference type="GO" id="GO:0016407">
    <property type="term" value="F:acetyltransferase activity"/>
    <property type="evidence" value="ECO:0007669"/>
    <property type="project" value="TreeGrafter"/>
</dbReference>
<accession>A0A1G5E3X2</accession>
<dbReference type="InterPro" id="IPR050743">
    <property type="entry name" value="2-oxoacid_DH_E2_comp"/>
</dbReference>
<keyword evidence="6" id="KW-0012">Acyltransferase</keyword>
<evidence type="ECO:0000256" key="6">
    <source>
        <dbReference type="ARBA" id="ARBA00023315"/>
    </source>
</evidence>
<dbReference type="CDD" id="cd06849">
    <property type="entry name" value="lipoyl_domain"/>
    <property type="match status" value="1"/>
</dbReference>
<evidence type="ECO:0000256" key="5">
    <source>
        <dbReference type="ARBA" id="ARBA00022823"/>
    </source>
</evidence>
<evidence type="ECO:0000256" key="4">
    <source>
        <dbReference type="ARBA" id="ARBA00022679"/>
    </source>
</evidence>
<dbReference type="SUPFAM" id="SSF47005">
    <property type="entry name" value="Peripheral subunit-binding domain of 2-oxo acid dehydrogenase complex"/>
    <property type="match status" value="1"/>
</dbReference>
<dbReference type="InterPro" id="IPR000089">
    <property type="entry name" value="Biotin_lipoyl"/>
</dbReference>
<dbReference type="NCBIfam" id="NF011457">
    <property type="entry name" value="PRK14875.1"/>
    <property type="match status" value="1"/>
</dbReference>
<dbReference type="Pfam" id="PF12697">
    <property type="entry name" value="Abhydrolase_6"/>
    <property type="match status" value="1"/>
</dbReference>
<dbReference type="Gene3D" id="2.40.50.100">
    <property type="match status" value="1"/>
</dbReference>
<dbReference type="PROSITE" id="PS51826">
    <property type="entry name" value="PSBD"/>
    <property type="match status" value="1"/>
</dbReference>
<keyword evidence="5" id="KW-0450">Lipoyl</keyword>
<protein>
    <submittedName>
        <fullName evidence="10">Pyruvate dehydrogenase E2 component (Dihydrolipoamide acetyltransferase)</fullName>
    </submittedName>
</protein>
<dbReference type="PRINTS" id="PR00111">
    <property type="entry name" value="ABHYDROLASE"/>
</dbReference>
<dbReference type="PANTHER" id="PTHR43178">
    <property type="entry name" value="DIHYDROLIPOAMIDE ACETYLTRANSFERASE COMPONENT OF PYRUVATE DEHYDROGENASE COMPLEX"/>
    <property type="match status" value="1"/>
</dbReference>
<dbReference type="STRING" id="549386.SAMN02927923_00872"/>
<comment type="cofactor">
    <cofactor evidence="1">
        <name>(R)-lipoate</name>
        <dbReference type="ChEBI" id="CHEBI:83088"/>
    </cofactor>
</comment>
<keyword evidence="10" id="KW-0670">Pyruvate</keyword>
<dbReference type="EMBL" id="FMVJ01000003">
    <property type="protein sequence ID" value="SCY21642.1"/>
    <property type="molecule type" value="Genomic_DNA"/>
</dbReference>
<evidence type="ECO:0000259" key="8">
    <source>
        <dbReference type="PROSITE" id="PS50968"/>
    </source>
</evidence>
<comment type="subunit">
    <text evidence="3">Forms a 24-polypeptide structural core with octahedral symmetry.</text>
</comment>
<reference evidence="10 11" key="1">
    <citation type="submission" date="2016-10" db="EMBL/GenBank/DDBJ databases">
        <authorList>
            <person name="de Groot N.N."/>
        </authorList>
    </citation>
    <scope>NUCLEOTIDE SEQUENCE [LARGE SCALE GENOMIC DNA]</scope>
    <source>
        <strain evidence="10 11">CGMCC 1.7666</strain>
    </source>
</reference>
<dbReference type="Gene3D" id="3.40.50.1820">
    <property type="entry name" value="alpha/beta hydrolase"/>
    <property type="match status" value="1"/>
</dbReference>
<evidence type="ECO:0000256" key="2">
    <source>
        <dbReference type="ARBA" id="ARBA00007317"/>
    </source>
</evidence>
<comment type="similarity">
    <text evidence="2">Belongs to the 2-oxoacid dehydrogenase family.</text>
</comment>
<dbReference type="InterPro" id="IPR000073">
    <property type="entry name" value="AB_hydrolase_1"/>
</dbReference>
<dbReference type="PROSITE" id="PS00189">
    <property type="entry name" value="LIPOYL"/>
    <property type="match status" value="1"/>
</dbReference>
<gene>
    <name evidence="10" type="ORF">SAMN02927923_00872</name>
</gene>
<evidence type="ECO:0000259" key="9">
    <source>
        <dbReference type="PROSITE" id="PS51826"/>
    </source>
</evidence>
<dbReference type="Pfam" id="PF02817">
    <property type="entry name" value="E3_binding"/>
    <property type="match status" value="1"/>
</dbReference>
<dbReference type="Gene3D" id="4.10.320.10">
    <property type="entry name" value="E3-binding domain"/>
    <property type="match status" value="1"/>
</dbReference>
<feature type="region of interest" description="Disordered" evidence="7">
    <location>
        <begin position="191"/>
        <end position="221"/>
    </location>
</feature>
<feature type="compositionally biased region" description="Low complexity" evidence="7">
    <location>
        <begin position="98"/>
        <end position="109"/>
    </location>
</feature>
<evidence type="ECO:0000313" key="11">
    <source>
        <dbReference type="Proteomes" id="UP000199569"/>
    </source>
</evidence>
<dbReference type="SUPFAM" id="SSF51230">
    <property type="entry name" value="Single hybrid motif"/>
    <property type="match status" value="1"/>
</dbReference>
<keyword evidence="4 10" id="KW-0808">Transferase</keyword>
<proteinExistence type="inferred from homology"/>
<dbReference type="InterPro" id="IPR029058">
    <property type="entry name" value="AB_hydrolase_fold"/>
</dbReference>
<feature type="compositionally biased region" description="Low complexity" evidence="7">
    <location>
        <begin position="201"/>
        <end position="221"/>
    </location>
</feature>
<evidence type="ECO:0000256" key="1">
    <source>
        <dbReference type="ARBA" id="ARBA00001938"/>
    </source>
</evidence>
<organism evidence="10 11">
    <name type="scientific">Microvirga guangxiensis</name>
    <dbReference type="NCBI Taxonomy" id="549386"/>
    <lineage>
        <taxon>Bacteria</taxon>
        <taxon>Pseudomonadati</taxon>
        <taxon>Pseudomonadota</taxon>
        <taxon>Alphaproteobacteria</taxon>
        <taxon>Hyphomicrobiales</taxon>
        <taxon>Methylobacteriaceae</taxon>
        <taxon>Microvirga</taxon>
    </lineage>
</organism>
<feature type="region of interest" description="Disordered" evidence="7">
    <location>
        <begin position="98"/>
        <end position="155"/>
    </location>
</feature>
<dbReference type="RefSeq" id="WP_091130643.1">
    <property type="nucleotide sequence ID" value="NZ_FMVJ01000003.1"/>
</dbReference>
<feature type="domain" description="Peripheral subunit-binding (PSBD)" evidence="9">
    <location>
        <begin position="153"/>
        <end position="190"/>
    </location>
</feature>
<evidence type="ECO:0000256" key="7">
    <source>
        <dbReference type="SAM" id="MobiDB-lite"/>
    </source>
</evidence>
<dbReference type="InterPro" id="IPR004167">
    <property type="entry name" value="PSBD"/>
</dbReference>
<dbReference type="PANTHER" id="PTHR43178:SF5">
    <property type="entry name" value="LIPOAMIDE ACYLTRANSFERASE COMPONENT OF BRANCHED-CHAIN ALPHA-KETO ACID DEHYDROGENASE COMPLEX, MITOCHONDRIAL"/>
    <property type="match status" value="1"/>
</dbReference>
<sequence>MPTEVILPRVDMDMSTGKVSKWFVEENAKVEKGQVIFEIETDKAAMEIEAPVSGIIRDVTGEEGKEVPVGSVVAMIYGENEAYTAPAAPAEAAPAQAAGGPVQAAPGAPIDIPTATDAPAEPSYSAPSTPPGSSLAAQAPEREPAPADSHGIRATPLARRLARERGIELSRLRGSGPRGRIQHSDVLEHVSARGASSETRPAAPAEHSSSRAPAASSGPREAGALNRVWLRQGTGTPLVLIHGFGSDLNSWRPLLVSMPADRPILGIDLPGHGRSPLTSESTLDDLAASVIDTLLEEGVESLHLIGHSLGSAVAATAAAQSQLDIRSLMLLSPAGLGPDMNGAFISGFLRATSEASLAPWVRELAFEESSLGPSFVSATLRARNGTLTQSQEQLAARLFPDGTQSFTIRHLLENFDWPVKVVYGTEDRIIPARHAAGLPGTVAVHLFPATGHMPQIEQRHAIGRLAAELARLG</sequence>
<dbReference type="GO" id="GO:0031405">
    <property type="term" value="F:lipoic acid binding"/>
    <property type="evidence" value="ECO:0007669"/>
    <property type="project" value="TreeGrafter"/>
</dbReference>
<dbReference type="AlphaFoldDB" id="A0A1G5E3X2"/>
<dbReference type="Proteomes" id="UP000199569">
    <property type="component" value="Unassembled WGS sequence"/>
</dbReference>
<dbReference type="PROSITE" id="PS50968">
    <property type="entry name" value="BIOTINYL_LIPOYL"/>
    <property type="match status" value="1"/>
</dbReference>
<dbReference type="InterPro" id="IPR011053">
    <property type="entry name" value="Single_hybrid_motif"/>
</dbReference>
<dbReference type="GO" id="GO:0005737">
    <property type="term" value="C:cytoplasm"/>
    <property type="evidence" value="ECO:0007669"/>
    <property type="project" value="TreeGrafter"/>
</dbReference>
<dbReference type="OrthoDB" id="9804723at2"/>
<evidence type="ECO:0000256" key="3">
    <source>
        <dbReference type="ARBA" id="ARBA00011484"/>
    </source>
</evidence>
<evidence type="ECO:0000313" key="10">
    <source>
        <dbReference type="EMBL" id="SCY21642.1"/>
    </source>
</evidence>
<dbReference type="InterPro" id="IPR036625">
    <property type="entry name" value="E3-bd_dom_sf"/>
</dbReference>
<name>A0A1G5E3X2_9HYPH</name>
<keyword evidence="11" id="KW-1185">Reference proteome</keyword>
<dbReference type="InterPro" id="IPR003016">
    <property type="entry name" value="2-oxoA_DH_lipoyl-BS"/>
</dbReference>
<dbReference type="Pfam" id="PF00364">
    <property type="entry name" value="Biotin_lipoyl"/>
    <property type="match status" value="1"/>
</dbReference>
<feature type="domain" description="Lipoyl-binding" evidence="8">
    <location>
        <begin position="2"/>
        <end position="77"/>
    </location>
</feature>